<dbReference type="Proteomes" id="UP000799770">
    <property type="component" value="Unassembled WGS sequence"/>
</dbReference>
<accession>A0A6A5Z3Y2</accession>
<keyword evidence="2" id="KW-1185">Reference proteome</keyword>
<evidence type="ECO:0000313" key="1">
    <source>
        <dbReference type="EMBL" id="KAF2113713.1"/>
    </source>
</evidence>
<sequence>MGPRAAETAKGQSRNLPNVLRLHSRHLSSCSKPIKTESLLLARRGTAASTFTRMDPPRYSLSWRWKISECTLCGRARSRAHRESKTPEPLVCSPCIKWVNKLRESPNTIIHHHHHHYMPAVETEHTGRSVLDIDHKTPGDEERNTNIHFELAESTMKPEVPDHTGHGLQRSSGPLYPILEIPPDVNYKAKPVALPGR</sequence>
<protein>
    <submittedName>
        <fullName evidence="1">Uncharacterized protein</fullName>
    </submittedName>
</protein>
<dbReference type="AlphaFoldDB" id="A0A6A5Z3Y2"/>
<evidence type="ECO:0000313" key="2">
    <source>
        <dbReference type="Proteomes" id="UP000799770"/>
    </source>
</evidence>
<reference evidence="1" key="1">
    <citation type="journal article" date="2020" name="Stud. Mycol.">
        <title>101 Dothideomycetes genomes: a test case for predicting lifestyles and emergence of pathogens.</title>
        <authorList>
            <person name="Haridas S."/>
            <person name="Albert R."/>
            <person name="Binder M."/>
            <person name="Bloem J."/>
            <person name="Labutti K."/>
            <person name="Salamov A."/>
            <person name="Andreopoulos B."/>
            <person name="Baker S."/>
            <person name="Barry K."/>
            <person name="Bills G."/>
            <person name="Bluhm B."/>
            <person name="Cannon C."/>
            <person name="Castanera R."/>
            <person name="Culley D."/>
            <person name="Daum C."/>
            <person name="Ezra D."/>
            <person name="Gonzalez J."/>
            <person name="Henrissat B."/>
            <person name="Kuo A."/>
            <person name="Liang C."/>
            <person name="Lipzen A."/>
            <person name="Lutzoni F."/>
            <person name="Magnuson J."/>
            <person name="Mondo S."/>
            <person name="Nolan M."/>
            <person name="Ohm R."/>
            <person name="Pangilinan J."/>
            <person name="Park H.-J."/>
            <person name="Ramirez L."/>
            <person name="Alfaro M."/>
            <person name="Sun H."/>
            <person name="Tritt A."/>
            <person name="Yoshinaga Y."/>
            <person name="Zwiers L.-H."/>
            <person name="Turgeon B."/>
            <person name="Goodwin S."/>
            <person name="Spatafora J."/>
            <person name="Crous P."/>
            <person name="Grigoriev I."/>
        </authorList>
    </citation>
    <scope>NUCLEOTIDE SEQUENCE</scope>
    <source>
        <strain evidence="1">CBS 627.86</strain>
    </source>
</reference>
<name>A0A6A5Z3Y2_9PLEO</name>
<gene>
    <name evidence="1" type="ORF">BDV96DRAFT_601191</name>
</gene>
<dbReference type="EMBL" id="ML977327">
    <property type="protein sequence ID" value="KAF2113713.1"/>
    <property type="molecule type" value="Genomic_DNA"/>
</dbReference>
<proteinExistence type="predicted"/>
<organism evidence="1 2">
    <name type="scientific">Lophiotrema nucula</name>
    <dbReference type="NCBI Taxonomy" id="690887"/>
    <lineage>
        <taxon>Eukaryota</taxon>
        <taxon>Fungi</taxon>
        <taxon>Dikarya</taxon>
        <taxon>Ascomycota</taxon>
        <taxon>Pezizomycotina</taxon>
        <taxon>Dothideomycetes</taxon>
        <taxon>Pleosporomycetidae</taxon>
        <taxon>Pleosporales</taxon>
        <taxon>Lophiotremataceae</taxon>
        <taxon>Lophiotrema</taxon>
    </lineage>
</organism>